<protein>
    <recommendedName>
        <fullName evidence="4">DUF3558 domain-containing protein</fullName>
    </recommendedName>
</protein>
<keyword evidence="3" id="KW-1185">Reference proteome</keyword>
<dbReference type="AlphaFoldDB" id="A0A7W7BPK9"/>
<accession>A0A7W7BPK9</accession>
<comment type="caution">
    <text evidence="2">The sequence shown here is derived from an EMBL/GenBank/DDBJ whole genome shotgun (WGS) entry which is preliminary data.</text>
</comment>
<gene>
    <name evidence="2" type="ORF">BKA24_001203</name>
</gene>
<evidence type="ECO:0000313" key="2">
    <source>
        <dbReference type="EMBL" id="MBB4666494.1"/>
    </source>
</evidence>
<organism evidence="2 3">
    <name type="scientific">Microbacterium marinum</name>
    <dbReference type="NCBI Taxonomy" id="421115"/>
    <lineage>
        <taxon>Bacteria</taxon>
        <taxon>Bacillati</taxon>
        <taxon>Actinomycetota</taxon>
        <taxon>Actinomycetes</taxon>
        <taxon>Micrococcales</taxon>
        <taxon>Microbacteriaceae</taxon>
        <taxon>Microbacterium</taxon>
    </lineage>
</organism>
<name>A0A7W7BPK9_9MICO</name>
<sequence>MATVLTAILLAGCGGPTEASPSPTPTSSPTPSVGQTPSPEAPDVAQGIASTCDELLANPSLSAVTGSAVATEPETLWSTAAEVAGGLLCGFETDELSGTIVALPADRAESLAVTEAECAPFYDAVECIGTGSSDEFTVAVSFLTVTQTQAEVDTVARLRDAAVDAVRVAARTPLAEPPAVPPSCNDLADLIDPSAVLRADEIFPVPIMEGDFPFDRRVVEGTDLVRACDWSELTDFRELQVVIVPGGADRWDKVTDRFGGTVSPIDGADATESQGDHGLRILVRGSEDLLLVEGRFGEPGDAESMDDIRTVARQLLALS</sequence>
<feature type="region of interest" description="Disordered" evidence="1">
    <location>
        <begin position="14"/>
        <end position="45"/>
    </location>
</feature>
<evidence type="ECO:0008006" key="4">
    <source>
        <dbReference type="Google" id="ProtNLM"/>
    </source>
</evidence>
<reference evidence="2 3" key="1">
    <citation type="submission" date="2020-08" db="EMBL/GenBank/DDBJ databases">
        <title>Sequencing the genomes of 1000 actinobacteria strains.</title>
        <authorList>
            <person name="Klenk H.-P."/>
        </authorList>
    </citation>
    <scope>NUCLEOTIDE SEQUENCE [LARGE SCALE GENOMIC DNA]</scope>
    <source>
        <strain evidence="2 3">DSM 24947</strain>
    </source>
</reference>
<evidence type="ECO:0000313" key="3">
    <source>
        <dbReference type="Proteomes" id="UP000573729"/>
    </source>
</evidence>
<evidence type="ECO:0000256" key="1">
    <source>
        <dbReference type="SAM" id="MobiDB-lite"/>
    </source>
</evidence>
<dbReference type="EMBL" id="JACHMD010000001">
    <property type="protein sequence ID" value="MBB4666494.1"/>
    <property type="molecule type" value="Genomic_DNA"/>
</dbReference>
<proteinExistence type="predicted"/>
<dbReference type="RefSeq" id="WP_221417283.1">
    <property type="nucleotide sequence ID" value="NZ_JACHMD010000001.1"/>
</dbReference>
<feature type="compositionally biased region" description="Low complexity" evidence="1">
    <location>
        <begin position="29"/>
        <end position="38"/>
    </location>
</feature>
<dbReference type="Proteomes" id="UP000573729">
    <property type="component" value="Unassembled WGS sequence"/>
</dbReference>